<reference evidence="1" key="1">
    <citation type="submission" date="2018-10" db="EMBL/GenBank/DDBJ databases">
        <title>Hidden diversity of soil giant viruses.</title>
        <authorList>
            <person name="Schulz F."/>
            <person name="Alteio L."/>
            <person name="Goudeau D."/>
            <person name="Ryan E.M."/>
            <person name="Malmstrom R.R."/>
            <person name="Blanchard J."/>
            <person name="Woyke T."/>
        </authorList>
    </citation>
    <scope>NUCLEOTIDE SEQUENCE</scope>
    <source>
        <strain evidence="1">HAV1</strain>
    </source>
</reference>
<evidence type="ECO:0000313" key="1">
    <source>
        <dbReference type="EMBL" id="AYV80836.1"/>
    </source>
</evidence>
<organism evidence="1">
    <name type="scientific">Harvfovirus sp</name>
    <dbReference type="NCBI Taxonomy" id="2487768"/>
    <lineage>
        <taxon>Viruses</taxon>
        <taxon>Varidnaviria</taxon>
        <taxon>Bamfordvirae</taxon>
        <taxon>Nucleocytoviricota</taxon>
        <taxon>Megaviricetes</taxon>
        <taxon>Imitervirales</taxon>
        <taxon>Mimiviridae</taxon>
        <taxon>Klosneuvirinae</taxon>
    </lineage>
</organism>
<evidence type="ECO:0008006" key="2">
    <source>
        <dbReference type="Google" id="ProtNLM"/>
    </source>
</evidence>
<name>A0A3G5A0T4_9VIRU</name>
<gene>
    <name evidence="1" type="ORF">Harvfovirus7_33</name>
</gene>
<protein>
    <recommendedName>
        <fullName evidence="2">Leucine-rich repeat protein</fullName>
    </recommendedName>
</protein>
<sequence length="497" mass="56633">MYSIPPYAYCDFFDKGDLLTLAKTNRYFVNCILPKASPEITIDHDELHLGVKWVGLFPKVRLVVNLFKRSAFPDNFQEMINPISLNVTSLNCANDYEGWGLFEIRNFSHLTRLQSLSMRACRFDKVSQNSDLYHFTQLKNLDLSYHFFVQGTTVRKFTNLEHLNLDCNSVIKALDLEYLHECLTSLSLAGNSTIDPLVLPKLKLLSLNLESNTTVTADILRECRTIKELCISYDTILPLKYLTALTLLEKLSIKSACSMAPSVKMVQFNLAEMSLLTSLTNLVIHDDSKKLNITNLSLLVSLKRLKIYPSYQFKPNFQNIQDFELAHLINLTDLTIASDKMKGDCFKHLTQLTNLKVNGVKFNSSNLKYLVKLKYLSATDCDLDELNITELTSLVSLEIRCWFKSIITGVNTNLQSLAIYIYGTNYSGGIIDDKLISKLVRLRKLVMHINNVITLPCLLSLTDLVFVSLPRAKRFNQKKNKKALAMLLKNGVDFEIY</sequence>
<dbReference type="EMBL" id="MK072249">
    <property type="protein sequence ID" value="AYV80836.1"/>
    <property type="molecule type" value="Genomic_DNA"/>
</dbReference>
<proteinExistence type="predicted"/>
<dbReference type="SUPFAM" id="SSF52058">
    <property type="entry name" value="L domain-like"/>
    <property type="match status" value="1"/>
</dbReference>
<dbReference type="InterPro" id="IPR032675">
    <property type="entry name" value="LRR_dom_sf"/>
</dbReference>
<dbReference type="Gene3D" id="3.80.10.10">
    <property type="entry name" value="Ribonuclease Inhibitor"/>
    <property type="match status" value="2"/>
</dbReference>
<accession>A0A3G5A0T4</accession>